<evidence type="ECO:0000256" key="1">
    <source>
        <dbReference type="SAM" id="SignalP"/>
    </source>
</evidence>
<protein>
    <submittedName>
        <fullName evidence="2">Uncharacterized protein</fullName>
    </submittedName>
</protein>
<feature type="chain" id="PRO_5045926672" evidence="1">
    <location>
        <begin position="32"/>
        <end position="63"/>
    </location>
</feature>
<evidence type="ECO:0000313" key="3">
    <source>
        <dbReference type="Proteomes" id="UP001552594"/>
    </source>
</evidence>
<evidence type="ECO:0000313" key="2">
    <source>
        <dbReference type="EMBL" id="MEV5506463.1"/>
    </source>
</evidence>
<name>A0ABV3JUU8_STRON</name>
<reference evidence="2 3" key="1">
    <citation type="submission" date="2024-06" db="EMBL/GenBank/DDBJ databases">
        <title>The Natural Products Discovery Center: Release of the First 8490 Sequenced Strains for Exploring Actinobacteria Biosynthetic Diversity.</title>
        <authorList>
            <person name="Kalkreuter E."/>
            <person name="Kautsar S.A."/>
            <person name="Yang D."/>
            <person name="Bader C.D."/>
            <person name="Teijaro C.N."/>
            <person name="Fluegel L."/>
            <person name="Davis C.M."/>
            <person name="Simpson J.R."/>
            <person name="Lauterbach L."/>
            <person name="Steele A.D."/>
            <person name="Gui C."/>
            <person name="Meng S."/>
            <person name="Li G."/>
            <person name="Viehrig K."/>
            <person name="Ye F."/>
            <person name="Su P."/>
            <person name="Kiefer A.F."/>
            <person name="Nichols A."/>
            <person name="Cepeda A.J."/>
            <person name="Yan W."/>
            <person name="Fan B."/>
            <person name="Jiang Y."/>
            <person name="Adhikari A."/>
            <person name="Zheng C.-J."/>
            <person name="Schuster L."/>
            <person name="Cowan T.M."/>
            <person name="Smanski M.J."/>
            <person name="Chevrette M.G."/>
            <person name="De Carvalho L.P.S."/>
            <person name="Shen B."/>
        </authorList>
    </citation>
    <scope>NUCLEOTIDE SEQUENCE [LARGE SCALE GENOMIC DNA]</scope>
    <source>
        <strain evidence="2 3">NPDC052347</strain>
    </source>
</reference>
<dbReference type="EMBL" id="JBFAUK010000004">
    <property type="protein sequence ID" value="MEV5506463.1"/>
    <property type="molecule type" value="Genomic_DNA"/>
</dbReference>
<dbReference type="Proteomes" id="UP001552594">
    <property type="component" value="Unassembled WGS sequence"/>
</dbReference>
<proteinExistence type="predicted"/>
<keyword evidence="1" id="KW-0732">Signal</keyword>
<gene>
    <name evidence="2" type="ORF">AB0L16_08275</name>
</gene>
<accession>A0ABV3JUU8</accession>
<dbReference type="InterPro" id="IPR006311">
    <property type="entry name" value="TAT_signal"/>
</dbReference>
<sequence length="63" mass="6448">MRNDRRRTALRAAATAALAAALLTPAATAIAAGADRPAPEPTFNVRVITPHQQDVRGAAGGTE</sequence>
<organism evidence="2 3">
    <name type="scientific">Streptomyces orinoci</name>
    <name type="common">Streptoverticillium orinoci</name>
    <dbReference type="NCBI Taxonomy" id="67339"/>
    <lineage>
        <taxon>Bacteria</taxon>
        <taxon>Bacillati</taxon>
        <taxon>Actinomycetota</taxon>
        <taxon>Actinomycetes</taxon>
        <taxon>Kitasatosporales</taxon>
        <taxon>Streptomycetaceae</taxon>
        <taxon>Streptomyces</taxon>
    </lineage>
</organism>
<keyword evidence="3" id="KW-1185">Reference proteome</keyword>
<dbReference type="PROSITE" id="PS51318">
    <property type="entry name" value="TAT"/>
    <property type="match status" value="1"/>
</dbReference>
<feature type="signal peptide" evidence="1">
    <location>
        <begin position="1"/>
        <end position="31"/>
    </location>
</feature>
<comment type="caution">
    <text evidence="2">The sequence shown here is derived from an EMBL/GenBank/DDBJ whole genome shotgun (WGS) entry which is preliminary data.</text>
</comment>
<dbReference type="RefSeq" id="WP_109282879.1">
    <property type="nucleotide sequence ID" value="NZ_JBFAUK010000004.1"/>
</dbReference>